<keyword evidence="3" id="KW-1185">Reference proteome</keyword>
<accession>A0ABS9D668</accession>
<dbReference type="InterPro" id="IPR029058">
    <property type="entry name" value="AB_hydrolase_fold"/>
</dbReference>
<dbReference type="RefSeq" id="WP_235312119.1">
    <property type="nucleotide sequence ID" value="NZ_JAKGAS010000004.1"/>
</dbReference>
<dbReference type="Proteomes" id="UP001521137">
    <property type="component" value="Unassembled WGS sequence"/>
</dbReference>
<proteinExistence type="predicted"/>
<dbReference type="Pfam" id="PF00756">
    <property type="entry name" value="Esterase"/>
    <property type="match status" value="1"/>
</dbReference>
<protein>
    <recommendedName>
        <fullName evidence="4">Esterase</fullName>
    </recommendedName>
</protein>
<evidence type="ECO:0000313" key="2">
    <source>
        <dbReference type="EMBL" id="MCF2948380.1"/>
    </source>
</evidence>
<dbReference type="PANTHER" id="PTHR48098">
    <property type="entry name" value="ENTEROCHELIN ESTERASE-RELATED"/>
    <property type="match status" value="1"/>
</dbReference>
<dbReference type="InterPro" id="IPR000801">
    <property type="entry name" value="Esterase-like"/>
</dbReference>
<organism evidence="2 3">
    <name type="scientific">Paraglaciecola algarum</name>
    <dbReference type="NCBI Taxonomy" id="3050085"/>
    <lineage>
        <taxon>Bacteria</taxon>
        <taxon>Pseudomonadati</taxon>
        <taxon>Pseudomonadota</taxon>
        <taxon>Gammaproteobacteria</taxon>
        <taxon>Alteromonadales</taxon>
        <taxon>Alteromonadaceae</taxon>
        <taxon>Paraglaciecola</taxon>
    </lineage>
</organism>
<comment type="caution">
    <text evidence="2">The sequence shown here is derived from an EMBL/GenBank/DDBJ whole genome shotgun (WGS) entry which is preliminary data.</text>
</comment>
<evidence type="ECO:0008006" key="4">
    <source>
        <dbReference type="Google" id="ProtNLM"/>
    </source>
</evidence>
<evidence type="ECO:0000256" key="1">
    <source>
        <dbReference type="SAM" id="SignalP"/>
    </source>
</evidence>
<gene>
    <name evidence="2" type="ORF">L0668_09700</name>
</gene>
<reference evidence="2 3" key="1">
    <citation type="submission" date="2022-01" db="EMBL/GenBank/DDBJ databases">
        <title>Paraglaciecola sp. G1-23.</title>
        <authorList>
            <person name="Jin M.S."/>
            <person name="Han D.M."/>
            <person name="Kim H.M."/>
            <person name="Jeon C.O."/>
        </authorList>
    </citation>
    <scope>NUCLEOTIDE SEQUENCE [LARGE SCALE GENOMIC DNA]</scope>
    <source>
        <strain evidence="2 3">G1-23</strain>
    </source>
</reference>
<name>A0ABS9D668_9ALTE</name>
<dbReference type="SUPFAM" id="SSF53474">
    <property type="entry name" value="alpha/beta-Hydrolases"/>
    <property type="match status" value="1"/>
</dbReference>
<evidence type="ECO:0000313" key="3">
    <source>
        <dbReference type="Proteomes" id="UP001521137"/>
    </source>
</evidence>
<dbReference type="EMBL" id="JAKGAS010000004">
    <property type="protein sequence ID" value="MCF2948380.1"/>
    <property type="molecule type" value="Genomic_DNA"/>
</dbReference>
<dbReference type="PANTHER" id="PTHR48098:SF6">
    <property type="entry name" value="FERRI-BACILLIBACTIN ESTERASE BESA"/>
    <property type="match status" value="1"/>
</dbReference>
<feature type="signal peptide" evidence="1">
    <location>
        <begin position="1"/>
        <end position="18"/>
    </location>
</feature>
<dbReference type="Gene3D" id="3.40.50.1820">
    <property type="entry name" value="alpha/beta hydrolase"/>
    <property type="match status" value="1"/>
</dbReference>
<sequence>MKCLFLCLAFVLSCQLTACSKQPIKADSEVSPQKQWFEYLQGQYVGEQQIESATTGVTYPYHIYLPAGYAEHSKKSYPVIYVLDGQWNFQAYAWAMERNKFSVIVIGLEHGPKDSDRRNIDYVLPGALTFTDFITKEFIPVVESDLRIDPKYRSFQGTSLGGVAAIVMMLQDDPSTPLFQNYLADDASFWSQPEQMIDLFSQRLASKNSVNSDLYLTSAFPLGNYFSVSAFLAELESSPIPDLNVYHEWYFTTHEKIITASIDDTLRLIYKPKS</sequence>
<dbReference type="InterPro" id="IPR050583">
    <property type="entry name" value="Mycobacterial_A85_antigen"/>
</dbReference>
<keyword evidence="1" id="KW-0732">Signal</keyword>
<feature type="chain" id="PRO_5046740787" description="Esterase" evidence="1">
    <location>
        <begin position="19"/>
        <end position="274"/>
    </location>
</feature>